<evidence type="ECO:0000256" key="9">
    <source>
        <dbReference type="ARBA" id="ARBA00023136"/>
    </source>
</evidence>
<reference evidence="11" key="1">
    <citation type="submission" date="2015-05" db="EMBL/GenBank/DDBJ databases">
        <authorList>
            <person name="Machado G.E."/>
            <person name="Matsumoto C.K."/>
            <person name="Rabello M.S."/>
            <person name="Almeida L.G.P."/>
            <person name="Leao S.C."/>
        </authorList>
    </citation>
    <scope>NUCLEOTIDE SEQUENCE</scope>
    <source>
        <strain evidence="11">88Br</strain>
        <plasmid evidence="11">pMA100</plasmid>
    </source>
</reference>
<dbReference type="Gene3D" id="2.40.50.910">
    <property type="entry name" value="Type VII secretion system EccB, repeat 3 domain"/>
    <property type="match status" value="1"/>
</dbReference>
<evidence type="ECO:0000313" key="11">
    <source>
        <dbReference type="EMBL" id="AKT73118.1"/>
    </source>
</evidence>
<geneLocation type="plasmid" evidence="11">
    <name>pMA100</name>
</geneLocation>
<dbReference type="InterPro" id="IPR042485">
    <property type="entry name" value="T7SS_EccB_R3"/>
</dbReference>
<keyword evidence="5" id="KW-0547">Nucleotide-binding</keyword>
<dbReference type="GO" id="GO:0005576">
    <property type="term" value="C:extracellular region"/>
    <property type="evidence" value="ECO:0007669"/>
    <property type="project" value="TreeGrafter"/>
</dbReference>
<evidence type="ECO:0000256" key="4">
    <source>
        <dbReference type="ARBA" id="ARBA00022692"/>
    </source>
</evidence>
<keyword evidence="7" id="KW-0067">ATP-binding</keyword>
<evidence type="ECO:0000256" key="10">
    <source>
        <dbReference type="SAM" id="Phobius"/>
    </source>
</evidence>
<dbReference type="GO" id="GO:0005886">
    <property type="term" value="C:plasma membrane"/>
    <property type="evidence" value="ECO:0007669"/>
    <property type="project" value="UniProtKB-SubCell"/>
</dbReference>
<evidence type="ECO:0000256" key="8">
    <source>
        <dbReference type="ARBA" id="ARBA00022989"/>
    </source>
</evidence>
<dbReference type="RefSeq" id="WP_172686910.1">
    <property type="nucleotide sequence ID" value="NZ_KR997898.1"/>
</dbReference>
<dbReference type="GO" id="GO:0016787">
    <property type="term" value="F:hydrolase activity"/>
    <property type="evidence" value="ECO:0007669"/>
    <property type="project" value="UniProtKB-KW"/>
</dbReference>
<comment type="subcellular location">
    <subcellularLocation>
        <location evidence="1">Cell membrane</location>
        <topology evidence="1">Single-pass membrane protein</topology>
    </subcellularLocation>
</comment>
<protein>
    <submittedName>
        <fullName evidence="11">Type VII secretion system protein EccB5</fullName>
    </submittedName>
</protein>
<name>A0A187NF53_MYCAV</name>
<organism evidence="11">
    <name type="scientific">Mycobacterium avium subsp. hominissuis</name>
    <dbReference type="NCBI Taxonomy" id="439334"/>
    <lineage>
        <taxon>Bacteria</taxon>
        <taxon>Bacillati</taxon>
        <taxon>Actinomycetota</taxon>
        <taxon>Actinomycetes</taxon>
        <taxon>Mycobacteriales</taxon>
        <taxon>Mycobacteriaceae</taxon>
        <taxon>Mycobacterium</taxon>
        <taxon>Mycobacterium avium complex (MAC)</taxon>
    </lineage>
</organism>
<dbReference type="PANTHER" id="PTHR40765:SF2">
    <property type="entry name" value="ESX-2 SECRETION SYSTEM ATPASE ECCB2"/>
    <property type="match status" value="1"/>
</dbReference>
<dbReference type="NCBIfam" id="TIGR03919">
    <property type="entry name" value="T7SS_EccB"/>
    <property type="match status" value="1"/>
</dbReference>
<dbReference type="EMBL" id="KR997898">
    <property type="protein sequence ID" value="AKT73118.1"/>
    <property type="molecule type" value="Genomic_DNA"/>
</dbReference>
<proteinExistence type="inferred from homology"/>
<evidence type="ECO:0000256" key="6">
    <source>
        <dbReference type="ARBA" id="ARBA00022801"/>
    </source>
</evidence>
<dbReference type="InterPro" id="IPR044857">
    <property type="entry name" value="T7SS_EccB_R1"/>
</dbReference>
<dbReference type="Pfam" id="PF05108">
    <property type="entry name" value="T7SS_ESX1_EccB"/>
    <property type="match status" value="1"/>
</dbReference>
<dbReference type="InterPro" id="IPR007795">
    <property type="entry name" value="T7SS_EccB"/>
</dbReference>
<sequence>MTVVEPGAHRADDSRWRGRGLGLSTRVQVSGHNFFARRAVLAMTRRRVRMEAEPGRRQSMALLAGVTITAVLCLGALFWSLIRPAGSAGQARIVADQDSGALYVRVGDKLYPALNLSSARLIAGEAAAPVRVRRSEIEAHPRGPLVGIAGAPQDMAVTSPGRSSWLVCDEITKAFGAAAPEPVTVTVIDGQPDLGPRRRVLGPDDALVRRYEDGVWLIRDGRRSLINQGARAVLLALGLGEDAVSGSRPMSRALFDAIPVGPELSVPMIPNAGLPARFVGAPGPVGTVVSTPQVGGQTAYSVVLTDGMQPVSPVVAQVLQNAGPPGSAMPVVAGPVLAKLPVVQTLALSAFPPAPPHVVDSQLNASACWHWEKVSGESMATTSVIVGPSIPVAESQADKVVDLVKDPGAQMQADRVYLGPEYANYVVCTGNSPSSNTVESLWWISESGVRFGVQREEDTMNALGLKKHSPNPAPWLALRLLAAGPALSRADALTRHNTLPVDTNPAELEVPKS</sequence>
<evidence type="ECO:0000256" key="5">
    <source>
        <dbReference type="ARBA" id="ARBA00022741"/>
    </source>
</evidence>
<accession>A0A187NF53</accession>
<evidence type="ECO:0000256" key="1">
    <source>
        <dbReference type="ARBA" id="ARBA00004162"/>
    </source>
</evidence>
<keyword evidence="3" id="KW-1003">Cell membrane</keyword>
<evidence type="ECO:0000256" key="2">
    <source>
        <dbReference type="ARBA" id="ARBA00008149"/>
    </source>
</evidence>
<dbReference type="GO" id="GO:0005524">
    <property type="term" value="F:ATP binding"/>
    <property type="evidence" value="ECO:0007669"/>
    <property type="project" value="UniProtKB-KW"/>
</dbReference>
<keyword evidence="6" id="KW-0378">Hydrolase</keyword>
<keyword evidence="4 10" id="KW-0812">Transmembrane</keyword>
<keyword evidence="11" id="KW-0614">Plasmid</keyword>
<dbReference type="Gene3D" id="3.30.2390.20">
    <property type="entry name" value="Type VII secretion system EccB, repeat 1 domain"/>
    <property type="match status" value="1"/>
</dbReference>
<comment type="similarity">
    <text evidence="2">Belongs to the EccB family.</text>
</comment>
<evidence type="ECO:0000256" key="3">
    <source>
        <dbReference type="ARBA" id="ARBA00022475"/>
    </source>
</evidence>
<dbReference type="AlphaFoldDB" id="A0A187NF53"/>
<feature type="transmembrane region" description="Helical" evidence="10">
    <location>
        <begin position="60"/>
        <end position="82"/>
    </location>
</feature>
<keyword evidence="9 10" id="KW-0472">Membrane</keyword>
<gene>
    <name evidence="11" type="primary">eccB5</name>
    <name evidence="11" type="ORF">MASH_00877</name>
</gene>
<dbReference type="PANTHER" id="PTHR40765">
    <property type="entry name" value="ESX-2 SECRETION SYSTEM ATPASE ECCB2"/>
    <property type="match status" value="1"/>
</dbReference>
<keyword evidence="8 10" id="KW-1133">Transmembrane helix</keyword>
<evidence type="ECO:0000256" key="7">
    <source>
        <dbReference type="ARBA" id="ARBA00022840"/>
    </source>
</evidence>